<evidence type="ECO:0000313" key="2">
    <source>
        <dbReference type="Proteomes" id="UP000526125"/>
    </source>
</evidence>
<comment type="caution">
    <text evidence="1">The sequence shown here is derived from an EMBL/GenBank/DDBJ whole genome shotgun (WGS) entry which is preliminary data.</text>
</comment>
<name>A0A7Y6BVL6_9BACL</name>
<reference evidence="1 2" key="1">
    <citation type="submission" date="2020-05" db="EMBL/GenBank/DDBJ databases">
        <title>Genome Sequencing of Type Strains.</title>
        <authorList>
            <person name="Lemaire J.F."/>
            <person name="Inderbitzin P."/>
            <person name="Gregorio O.A."/>
            <person name="Collins S.B."/>
            <person name="Wespe N."/>
            <person name="Knight-Connoni V."/>
        </authorList>
    </citation>
    <scope>NUCLEOTIDE SEQUENCE [LARGE SCALE GENOMIC DNA]</scope>
    <source>
        <strain evidence="1 2">LMG 21957</strain>
    </source>
</reference>
<dbReference type="Proteomes" id="UP000526125">
    <property type="component" value="Unassembled WGS sequence"/>
</dbReference>
<sequence>MNKDLKFDYVSNITPAEFDDDVEVVINTEDDEIEAIMEETDWLEFEKPRFKNVRAKLGLILELIQHTDQILPNQEPPRTKYEMNGGIKKAIQRGAMLQEVEVFNLYFKFRSHLHGDGIALMYKSPSMNKECIILLPDNTELRIEKEKILYKNEAFQLVLKELMSPDSQSFLLENLNMLNLHERCAQSLQHEYGHVLNVREFEALDIMPYNAEAMYTWFGDFGYLDNVDKRYPVFGGISVWDKLHVMKESLVEDYRISLNIRTDRGKFILPNKFGFSGDFQNSEFLLEGVELMKRMLKGQLQVNARRPASSSDYDTIKAFHEVQQRRISSNWVAGTPSMTKDVISRDLEELRRSPYNQVAATK</sequence>
<dbReference type="RefSeq" id="WP_175395496.1">
    <property type="nucleotide sequence ID" value="NZ_JABMCB010000176.1"/>
</dbReference>
<dbReference type="AlphaFoldDB" id="A0A7Y6BVL6"/>
<dbReference type="EMBL" id="JABMCB010000176">
    <property type="protein sequence ID" value="NUU75722.1"/>
    <property type="molecule type" value="Genomic_DNA"/>
</dbReference>
<organism evidence="1 2">
    <name type="scientific">Paenibacillus xylanilyticus</name>
    <dbReference type="NCBI Taxonomy" id="248903"/>
    <lineage>
        <taxon>Bacteria</taxon>
        <taxon>Bacillati</taxon>
        <taxon>Bacillota</taxon>
        <taxon>Bacilli</taxon>
        <taxon>Bacillales</taxon>
        <taxon>Paenibacillaceae</taxon>
        <taxon>Paenibacillus</taxon>
    </lineage>
</organism>
<keyword evidence="2" id="KW-1185">Reference proteome</keyword>
<proteinExistence type="predicted"/>
<evidence type="ECO:0000313" key="1">
    <source>
        <dbReference type="EMBL" id="NUU75722.1"/>
    </source>
</evidence>
<gene>
    <name evidence="1" type="ORF">HP552_10830</name>
</gene>
<accession>A0A7Y6BVL6</accession>
<protein>
    <submittedName>
        <fullName evidence="1">Uncharacterized protein</fullName>
    </submittedName>
</protein>